<feature type="transmembrane region" description="Helical" evidence="8">
    <location>
        <begin position="45"/>
        <end position="66"/>
    </location>
</feature>
<keyword evidence="3" id="KW-0813">Transport</keyword>
<evidence type="ECO:0000256" key="3">
    <source>
        <dbReference type="ARBA" id="ARBA00022448"/>
    </source>
</evidence>
<keyword evidence="6 8" id="KW-1133">Transmembrane helix</keyword>
<feature type="transmembrane region" description="Helical" evidence="8">
    <location>
        <begin position="149"/>
        <end position="167"/>
    </location>
</feature>
<evidence type="ECO:0000256" key="7">
    <source>
        <dbReference type="ARBA" id="ARBA00023136"/>
    </source>
</evidence>
<keyword evidence="4" id="KW-0309">Germination</keyword>
<comment type="similarity">
    <text evidence="2">Belongs to the amino acid-polyamine-organocation (APC) superfamily. Spore germination protein (SGP) (TC 2.A.3.9) family.</text>
</comment>
<feature type="transmembrane region" description="Helical" evidence="8">
    <location>
        <begin position="12"/>
        <end position="33"/>
    </location>
</feature>
<dbReference type="Pfam" id="PF03845">
    <property type="entry name" value="Spore_permease"/>
    <property type="match status" value="1"/>
</dbReference>
<feature type="transmembrane region" description="Helical" evidence="8">
    <location>
        <begin position="335"/>
        <end position="356"/>
    </location>
</feature>
<feature type="transmembrane region" description="Helical" evidence="8">
    <location>
        <begin position="302"/>
        <end position="323"/>
    </location>
</feature>
<gene>
    <name evidence="9" type="ORF">SAMN06295960_0913</name>
</gene>
<dbReference type="NCBIfam" id="TIGR00912">
    <property type="entry name" value="2A0309"/>
    <property type="match status" value="1"/>
</dbReference>
<dbReference type="Proteomes" id="UP000193834">
    <property type="component" value="Unassembled WGS sequence"/>
</dbReference>
<organism evidence="9 10">
    <name type="scientific">Paenibacillus aquistagni</name>
    <dbReference type="NCBI Taxonomy" id="1852522"/>
    <lineage>
        <taxon>Bacteria</taxon>
        <taxon>Bacillati</taxon>
        <taxon>Bacillota</taxon>
        <taxon>Bacilli</taxon>
        <taxon>Bacillales</taxon>
        <taxon>Paenibacillaceae</taxon>
        <taxon>Paenibacillus</taxon>
    </lineage>
</organism>
<dbReference type="PANTHER" id="PTHR34975:SF2">
    <property type="entry name" value="SPORE GERMINATION PROTEIN A2"/>
    <property type="match status" value="1"/>
</dbReference>
<name>A0A1X7IWY0_9BACL</name>
<dbReference type="PANTHER" id="PTHR34975">
    <property type="entry name" value="SPORE GERMINATION PROTEIN A2"/>
    <property type="match status" value="1"/>
</dbReference>
<evidence type="ECO:0000256" key="8">
    <source>
        <dbReference type="SAM" id="Phobius"/>
    </source>
</evidence>
<keyword evidence="10" id="KW-1185">Reference proteome</keyword>
<evidence type="ECO:0000256" key="2">
    <source>
        <dbReference type="ARBA" id="ARBA00007998"/>
    </source>
</evidence>
<dbReference type="RefSeq" id="WP_176228838.1">
    <property type="nucleotide sequence ID" value="NZ_FXAZ01000001.1"/>
</dbReference>
<feature type="transmembrane region" description="Helical" evidence="8">
    <location>
        <begin position="271"/>
        <end position="290"/>
    </location>
</feature>
<sequence length="372" mass="43375">MRYTLDKKVTIYPLLFFFLIHGSQTGVGMLNFSMVLMRGAEQDSWVTLLLCGILFSLLLLMFFYLVTQAPKGDIMSLHTSIFGKTIGRVLNSLLYLYFIMVLVFYLRTYVNIIQIWVFPYTPIWLWCLIILLTAMYMVAGGFRVVVGMNFWGVLFPSLLILIFFYPFKFASLTELLPLFNHNLKEYWISLKLSLPLFAGIEMFLVYAPFVSIHKHNKRVGIAAIVYTTLLYVLIFIFSVAYFDVDFLSIIEWPTLKLSKTISFRLIERFEYIYVFTWLIVIIGPLCLALWSSSRIFMQEYKAKSHAIVYITTGIVFILCSSIQSPKHLELLEQMVNTTVLSFLFIYLPLLFVVCWIRQQTMKRHNKSQSNIG</sequence>
<evidence type="ECO:0000256" key="5">
    <source>
        <dbReference type="ARBA" id="ARBA00022692"/>
    </source>
</evidence>
<evidence type="ECO:0000313" key="10">
    <source>
        <dbReference type="Proteomes" id="UP000193834"/>
    </source>
</evidence>
<evidence type="ECO:0000256" key="1">
    <source>
        <dbReference type="ARBA" id="ARBA00004141"/>
    </source>
</evidence>
<comment type="subcellular location">
    <subcellularLocation>
        <location evidence="1">Membrane</location>
        <topology evidence="1">Multi-pass membrane protein</topology>
    </subcellularLocation>
</comment>
<reference evidence="9 10" key="1">
    <citation type="submission" date="2017-04" db="EMBL/GenBank/DDBJ databases">
        <authorList>
            <person name="Afonso C.L."/>
            <person name="Miller P.J."/>
            <person name="Scott M.A."/>
            <person name="Spackman E."/>
            <person name="Goraichik I."/>
            <person name="Dimitrov K.M."/>
            <person name="Suarez D.L."/>
            <person name="Swayne D.E."/>
        </authorList>
    </citation>
    <scope>NUCLEOTIDE SEQUENCE [LARGE SCALE GENOMIC DNA]</scope>
    <source>
        <strain evidence="9 10">11</strain>
    </source>
</reference>
<dbReference type="GO" id="GO:0009847">
    <property type="term" value="P:spore germination"/>
    <property type="evidence" value="ECO:0007669"/>
    <property type="project" value="InterPro"/>
</dbReference>
<accession>A0A1X7IWY0</accession>
<dbReference type="EMBL" id="FXAZ01000001">
    <property type="protein sequence ID" value="SMG19407.1"/>
    <property type="molecule type" value="Genomic_DNA"/>
</dbReference>
<feature type="transmembrane region" description="Helical" evidence="8">
    <location>
        <begin position="94"/>
        <end position="117"/>
    </location>
</feature>
<evidence type="ECO:0000256" key="6">
    <source>
        <dbReference type="ARBA" id="ARBA00022989"/>
    </source>
</evidence>
<feature type="transmembrane region" description="Helical" evidence="8">
    <location>
        <begin position="219"/>
        <end position="242"/>
    </location>
</feature>
<protein>
    <submittedName>
        <fullName evidence="9">Spore germination protein (Amino acid permease)</fullName>
    </submittedName>
</protein>
<feature type="transmembrane region" description="Helical" evidence="8">
    <location>
        <begin position="187"/>
        <end position="207"/>
    </location>
</feature>
<dbReference type="STRING" id="1852522.SAMN06295960_0913"/>
<proteinExistence type="inferred from homology"/>
<feature type="transmembrane region" description="Helical" evidence="8">
    <location>
        <begin position="123"/>
        <end position="142"/>
    </location>
</feature>
<keyword evidence="7 8" id="KW-0472">Membrane</keyword>
<dbReference type="GO" id="GO:0016020">
    <property type="term" value="C:membrane"/>
    <property type="evidence" value="ECO:0007669"/>
    <property type="project" value="UniProtKB-SubCell"/>
</dbReference>
<evidence type="ECO:0000313" key="9">
    <source>
        <dbReference type="EMBL" id="SMG19407.1"/>
    </source>
</evidence>
<evidence type="ECO:0000256" key="4">
    <source>
        <dbReference type="ARBA" id="ARBA00022544"/>
    </source>
</evidence>
<keyword evidence="5 8" id="KW-0812">Transmembrane</keyword>
<dbReference type="InterPro" id="IPR004761">
    <property type="entry name" value="Spore_GerAB"/>
</dbReference>
<dbReference type="AlphaFoldDB" id="A0A1X7IWY0"/>